<dbReference type="AlphaFoldDB" id="A0A6I9TAZ1"/>
<evidence type="ECO:0000256" key="2">
    <source>
        <dbReference type="ARBA" id="ARBA00008300"/>
    </source>
</evidence>
<dbReference type="PANTHER" id="PTHR13390">
    <property type="entry name" value="LIPASE"/>
    <property type="match status" value="1"/>
</dbReference>
<dbReference type="InterPro" id="IPR029058">
    <property type="entry name" value="AB_hydrolase_fold"/>
</dbReference>
<dbReference type="GO" id="GO:0019915">
    <property type="term" value="P:lipid storage"/>
    <property type="evidence" value="ECO:0007669"/>
    <property type="project" value="InterPro"/>
</dbReference>
<dbReference type="GO" id="GO:0016298">
    <property type="term" value="F:lipase activity"/>
    <property type="evidence" value="ECO:0007669"/>
    <property type="project" value="InterPro"/>
</dbReference>
<comment type="similarity">
    <text evidence="2">Belongs to the AB hydrolase superfamily. LDAH family.</text>
</comment>
<protein>
    <submittedName>
        <fullName evidence="6">Lipid droplet-associated hydrolase</fullName>
    </submittedName>
</protein>
<evidence type="ECO:0000256" key="1">
    <source>
        <dbReference type="ARBA" id="ARBA00004502"/>
    </source>
</evidence>
<dbReference type="GeneID" id="105161722"/>
<name>A0A6I9TAZ1_SESIN</name>
<comment type="subcellular location">
    <subcellularLocation>
        <location evidence="1">Lipid droplet</location>
    </subcellularLocation>
</comment>
<dbReference type="PANTHER" id="PTHR13390:SF0">
    <property type="entry name" value="LIPID DROPLET-ASSOCIATED HYDROLASE"/>
    <property type="match status" value="1"/>
</dbReference>
<dbReference type="Pfam" id="PF10230">
    <property type="entry name" value="LIDHydrolase"/>
    <property type="match status" value="1"/>
</dbReference>
<dbReference type="FunCoup" id="A0A6I9TAZ1">
    <property type="interactions" value="2280"/>
</dbReference>
<evidence type="ECO:0000313" key="5">
    <source>
        <dbReference type="Proteomes" id="UP000504604"/>
    </source>
</evidence>
<reference evidence="6" key="1">
    <citation type="submission" date="2025-08" db="UniProtKB">
        <authorList>
            <consortium name="RefSeq"/>
        </authorList>
    </citation>
    <scope>IDENTIFICATION</scope>
</reference>
<dbReference type="SUPFAM" id="SSF53474">
    <property type="entry name" value="alpha/beta-Hydrolases"/>
    <property type="match status" value="1"/>
</dbReference>
<dbReference type="RefSeq" id="XP_011077816.1">
    <property type="nucleotide sequence ID" value="XM_011079514.2"/>
</dbReference>
<dbReference type="Gene3D" id="3.40.50.1820">
    <property type="entry name" value="alpha/beta hydrolase"/>
    <property type="match status" value="1"/>
</dbReference>
<keyword evidence="3" id="KW-0551">Lipid droplet</keyword>
<accession>A0A6I9TAZ1</accession>
<dbReference type="GO" id="GO:0005811">
    <property type="term" value="C:lipid droplet"/>
    <property type="evidence" value="ECO:0007669"/>
    <property type="project" value="UniProtKB-SubCell"/>
</dbReference>
<organism evidence="5 6">
    <name type="scientific">Sesamum indicum</name>
    <name type="common">Oriental sesame</name>
    <name type="synonym">Sesamum orientale</name>
    <dbReference type="NCBI Taxonomy" id="4182"/>
    <lineage>
        <taxon>Eukaryota</taxon>
        <taxon>Viridiplantae</taxon>
        <taxon>Streptophyta</taxon>
        <taxon>Embryophyta</taxon>
        <taxon>Tracheophyta</taxon>
        <taxon>Spermatophyta</taxon>
        <taxon>Magnoliopsida</taxon>
        <taxon>eudicotyledons</taxon>
        <taxon>Gunneridae</taxon>
        <taxon>Pentapetalae</taxon>
        <taxon>asterids</taxon>
        <taxon>lamiids</taxon>
        <taxon>Lamiales</taxon>
        <taxon>Pedaliaceae</taxon>
        <taxon>Sesamum</taxon>
    </lineage>
</organism>
<dbReference type="InParanoid" id="A0A6I9TAZ1"/>
<gene>
    <name evidence="6" type="primary">LOC105161722</name>
</gene>
<evidence type="ECO:0000313" key="6">
    <source>
        <dbReference type="RefSeq" id="XP_011077816.1"/>
    </source>
</evidence>
<dbReference type="Proteomes" id="UP000504604">
    <property type="component" value="Linkage group LG5"/>
</dbReference>
<dbReference type="OrthoDB" id="448051at2759"/>
<dbReference type="InterPro" id="IPR019363">
    <property type="entry name" value="LDAH"/>
</dbReference>
<evidence type="ECO:0000256" key="4">
    <source>
        <dbReference type="ARBA" id="ARBA00022801"/>
    </source>
</evidence>
<evidence type="ECO:0000256" key="3">
    <source>
        <dbReference type="ARBA" id="ARBA00022677"/>
    </source>
</evidence>
<keyword evidence="5" id="KW-1185">Reference proteome</keyword>
<proteinExistence type="inferred from homology"/>
<dbReference type="KEGG" id="sind:105161722"/>
<sequence>MLLSLLTPITRTVSTSSRRFFLARRVNPQMGSESLSLIKKRKHANFRVINVSGFKTDLMEIPSHDPALHVLFIPGNPGVISFYTDFLELLYESLGGTASVTAIGHISHSEKNWESGRLFSLQEQIDHKISFIEQELQDAEVPIVLVGHSIGSYISLETFKRSQEKVVFCIGLYPFLALNTASKTQALIRRLAASPALCAAISFMGGVLGMLPAPISRRLVKKTIGKSWSSSAVEVLRTHVLQYHTIRNMLFMAMTEFQKLPEKTDSDFIRGKKNQIAFLFGLDDHWGPLHIHEEIRKQAPDARLEVEREGHTHSFSCTEAGSVWVAQHVSSLIKSYIQTAKIYQSRM</sequence>
<keyword evidence="4 6" id="KW-0378">Hydrolase</keyword>